<reference evidence="1 2" key="1">
    <citation type="submission" date="2019-06" db="EMBL/GenBank/DDBJ databases">
        <title>A novel bacterium of genus Marinomonas, isolated from coastal sand.</title>
        <authorList>
            <person name="Huang H."/>
            <person name="Mo K."/>
            <person name="Hu Y."/>
        </authorList>
    </citation>
    <scope>NUCLEOTIDE SEQUENCE [LARGE SCALE GENOMIC DNA]</scope>
    <source>
        <strain evidence="1 2">HB171799</strain>
    </source>
</reference>
<dbReference type="OrthoDB" id="9178917at2"/>
<sequence>MKRIFAFIIGLVFALPVTASVFLHHDGQGTVTRMLAMQLESMLGQQVLVGQPLSAVTEGDVVVAIGKSSLQQACEASKGSVVAMFVGEEEFRLFEKSCRHSASAVFSGGSLDIRLGILASFWEDPAPLSLFYYEPLLSDPREVTQYAKKHGLSLRLYPTSADKVEALKVLQRAFTDSRLTLSLYDSTLFSSEFARDAIRMSFHRQKLLAPHSAAMVKAGALFAVYSDLDAKLNWVLRAINYYQASGQLPLATYPTPLKIVFNPYLVKTYGLVLPTDVFLFNKFGVCPESGCEKALY</sequence>
<dbReference type="RefSeq" id="WP_140587477.1">
    <property type="nucleotide sequence ID" value="NZ_VFRR01000005.1"/>
</dbReference>
<evidence type="ECO:0008006" key="3">
    <source>
        <dbReference type="Google" id="ProtNLM"/>
    </source>
</evidence>
<evidence type="ECO:0000313" key="2">
    <source>
        <dbReference type="Proteomes" id="UP000315901"/>
    </source>
</evidence>
<dbReference type="EMBL" id="VFRR01000005">
    <property type="protein sequence ID" value="TPE54525.1"/>
    <property type="molecule type" value="Genomic_DNA"/>
</dbReference>
<organism evidence="1 2">
    <name type="scientific">Maribrevibacterium harenarium</name>
    <dbReference type="NCBI Taxonomy" id="2589817"/>
    <lineage>
        <taxon>Bacteria</taxon>
        <taxon>Pseudomonadati</taxon>
        <taxon>Pseudomonadota</taxon>
        <taxon>Gammaproteobacteria</taxon>
        <taxon>Oceanospirillales</taxon>
        <taxon>Oceanospirillaceae</taxon>
        <taxon>Maribrevibacterium</taxon>
    </lineage>
</organism>
<gene>
    <name evidence="1" type="ORF">FJM67_04500</name>
</gene>
<accession>A0A501X215</accession>
<dbReference type="AlphaFoldDB" id="A0A501X215"/>
<protein>
    <recommendedName>
        <fullName evidence="3">ABC transporter substrate-binding protein</fullName>
    </recommendedName>
</protein>
<comment type="caution">
    <text evidence="1">The sequence shown here is derived from an EMBL/GenBank/DDBJ whole genome shotgun (WGS) entry which is preliminary data.</text>
</comment>
<evidence type="ECO:0000313" key="1">
    <source>
        <dbReference type="EMBL" id="TPE54525.1"/>
    </source>
</evidence>
<name>A0A501X215_9GAMM</name>
<proteinExistence type="predicted"/>
<dbReference type="Proteomes" id="UP000315901">
    <property type="component" value="Unassembled WGS sequence"/>
</dbReference>
<keyword evidence="2" id="KW-1185">Reference proteome</keyword>